<comment type="caution">
    <text evidence="1">The sequence shown here is derived from an EMBL/GenBank/DDBJ whole genome shotgun (WGS) entry which is preliminary data.</text>
</comment>
<name>A0A8S1AV47_ARCPL</name>
<organism evidence="1 2">
    <name type="scientific">Arctia plantaginis</name>
    <name type="common">Wood tiger moth</name>
    <name type="synonym">Phalaena plantaginis</name>
    <dbReference type="NCBI Taxonomy" id="874455"/>
    <lineage>
        <taxon>Eukaryota</taxon>
        <taxon>Metazoa</taxon>
        <taxon>Ecdysozoa</taxon>
        <taxon>Arthropoda</taxon>
        <taxon>Hexapoda</taxon>
        <taxon>Insecta</taxon>
        <taxon>Pterygota</taxon>
        <taxon>Neoptera</taxon>
        <taxon>Endopterygota</taxon>
        <taxon>Lepidoptera</taxon>
        <taxon>Glossata</taxon>
        <taxon>Ditrysia</taxon>
        <taxon>Noctuoidea</taxon>
        <taxon>Erebidae</taxon>
        <taxon>Arctiinae</taxon>
        <taxon>Arctia</taxon>
    </lineage>
</organism>
<gene>
    <name evidence="1" type="ORF">APLA_LOCUS11938</name>
</gene>
<sequence>MRENPSQYVEQLSCRRGTFSWQCTVRPCFCSGLPQAGEREDRGYFKRAFRLTDRGLKSTFREYRGVGIYLYASKSAIVRRPPKKRQTKEW</sequence>
<protein>
    <submittedName>
        <fullName evidence="1">Uncharacterized protein</fullName>
    </submittedName>
</protein>
<proteinExistence type="predicted"/>
<dbReference type="AlphaFoldDB" id="A0A8S1AV47"/>
<dbReference type="Proteomes" id="UP000494106">
    <property type="component" value="Unassembled WGS sequence"/>
</dbReference>
<evidence type="ECO:0000313" key="2">
    <source>
        <dbReference type="Proteomes" id="UP000494106"/>
    </source>
</evidence>
<reference evidence="1 2" key="1">
    <citation type="submission" date="2020-04" db="EMBL/GenBank/DDBJ databases">
        <authorList>
            <person name="Wallbank WR R."/>
            <person name="Pardo Diaz C."/>
            <person name="Kozak K."/>
            <person name="Martin S."/>
            <person name="Jiggins C."/>
            <person name="Moest M."/>
            <person name="Warren A I."/>
            <person name="Byers J.R.P. K."/>
            <person name="Montejo-Kovacevich G."/>
            <person name="Yen C E."/>
        </authorList>
    </citation>
    <scope>NUCLEOTIDE SEQUENCE [LARGE SCALE GENOMIC DNA]</scope>
</reference>
<evidence type="ECO:0000313" key="1">
    <source>
        <dbReference type="EMBL" id="CAB3248942.1"/>
    </source>
</evidence>
<dbReference type="EMBL" id="CADEBC010000535">
    <property type="protein sequence ID" value="CAB3248942.1"/>
    <property type="molecule type" value="Genomic_DNA"/>
</dbReference>
<accession>A0A8S1AV47</accession>
<keyword evidence="2" id="KW-1185">Reference proteome</keyword>